<comment type="pathway">
    <text evidence="3">Amino-acid biosynthesis; L-arginine biosynthesis; L-arginine from L-ornithine and carbamoyl phosphate: step 1/3.</text>
</comment>
<dbReference type="Gene3D" id="3.40.50.1370">
    <property type="entry name" value="Aspartate/ornithine carbamoyltransferase"/>
    <property type="match status" value="2"/>
</dbReference>
<feature type="binding site" evidence="10">
    <location>
        <begin position="61"/>
        <end position="64"/>
    </location>
    <ligand>
        <name>carbamoyl phosphate</name>
        <dbReference type="ChEBI" id="CHEBI:58228"/>
    </ligand>
</feature>
<sequence length="316" mass="34610">MTMIMPLAPTVAQEDFLSLKDYSTEEILDLLNLAIELKKPENKHLPLLKGKVLGMIFEKSSTRTRVSFEAGMLQLGGHAMFLSSQDTQLGRGETIADTARVLSGYLDGLMIRTFHQSAVEELAKFSSIPVINGLTDDYHPCQVLADLMTLIEHFGELKGRKLAYIGDGNNMANSLMIGAAKVGLDIAIAAPKGYEPQAEMVELAQAIAKDSGAVVTVTHDPVEAVKNSDAIYTDVWASMGQEAEAIKRLNDFEGFQVNAELVQHAKADYIFMHCLPAHREEEVTTDILEGPHSVIFQEAENRLHAQKAVLVTLMGD</sequence>
<dbReference type="PRINTS" id="PR00102">
    <property type="entry name" value="OTCASE"/>
</dbReference>
<name>A0A0U2Z6L1_9BACL</name>
<gene>
    <name evidence="13" type="ORF">AUC31_10015</name>
</gene>
<dbReference type="PANTHER" id="PTHR45753:SF3">
    <property type="entry name" value="ORNITHINE TRANSCARBAMYLASE, MITOCHONDRIAL"/>
    <property type="match status" value="1"/>
</dbReference>
<keyword evidence="8 10" id="KW-0808">Transferase</keyword>
<evidence type="ECO:0000313" key="14">
    <source>
        <dbReference type="Proteomes" id="UP000067683"/>
    </source>
</evidence>
<dbReference type="Proteomes" id="UP000067683">
    <property type="component" value="Chromosome"/>
</dbReference>
<dbReference type="GO" id="GO:0005737">
    <property type="term" value="C:cytoplasm"/>
    <property type="evidence" value="ECO:0007669"/>
    <property type="project" value="UniProtKB-SubCell"/>
</dbReference>
<feature type="binding site" evidence="10">
    <location>
        <begin position="139"/>
        <end position="142"/>
    </location>
    <ligand>
        <name>carbamoyl phosphate</name>
        <dbReference type="ChEBI" id="CHEBI:58228"/>
    </ligand>
</feature>
<evidence type="ECO:0000256" key="8">
    <source>
        <dbReference type="ARBA" id="ARBA00022679"/>
    </source>
</evidence>
<reference evidence="13" key="1">
    <citation type="submission" date="2016-01" db="EMBL/GenBank/DDBJ databases">
        <title>Complete genome of Planococcus rifietoensis type strain M8.</title>
        <authorList>
            <person name="See-Too W.S."/>
        </authorList>
    </citation>
    <scope>NUCLEOTIDE SEQUENCE [LARGE SCALE GENOMIC DNA]</scope>
    <source>
        <strain evidence="13">M8</strain>
    </source>
</reference>
<comment type="catalytic activity">
    <reaction evidence="9 10">
        <text>carbamoyl phosphate + L-ornithine = L-citrulline + phosphate + H(+)</text>
        <dbReference type="Rhea" id="RHEA:19513"/>
        <dbReference type="ChEBI" id="CHEBI:15378"/>
        <dbReference type="ChEBI" id="CHEBI:43474"/>
        <dbReference type="ChEBI" id="CHEBI:46911"/>
        <dbReference type="ChEBI" id="CHEBI:57743"/>
        <dbReference type="ChEBI" id="CHEBI:58228"/>
        <dbReference type="EC" id="2.1.3.3"/>
    </reaction>
</comment>
<dbReference type="GO" id="GO:0004585">
    <property type="term" value="F:ornithine carbamoyltransferase activity"/>
    <property type="evidence" value="ECO:0007669"/>
    <property type="project" value="UniProtKB-UniRule"/>
</dbReference>
<keyword evidence="7 10" id="KW-0963">Cytoplasm</keyword>
<evidence type="ECO:0000256" key="1">
    <source>
        <dbReference type="ARBA" id="ARBA00003822"/>
    </source>
</evidence>
<dbReference type="InterPro" id="IPR006132">
    <property type="entry name" value="Asp/Orn_carbamoyltranf_P-bd"/>
</dbReference>
<dbReference type="SUPFAM" id="SSF53671">
    <property type="entry name" value="Aspartate/ornithine carbamoyltransferase"/>
    <property type="match status" value="1"/>
</dbReference>
<evidence type="ECO:0000256" key="10">
    <source>
        <dbReference type="HAMAP-Rule" id="MF_01109"/>
    </source>
</evidence>
<evidence type="ECO:0000256" key="6">
    <source>
        <dbReference type="ARBA" id="ARBA00016634"/>
    </source>
</evidence>
<evidence type="ECO:0000256" key="2">
    <source>
        <dbReference type="ARBA" id="ARBA00004496"/>
    </source>
</evidence>
<dbReference type="GO" id="GO:0016597">
    <property type="term" value="F:amino acid binding"/>
    <property type="evidence" value="ECO:0007669"/>
    <property type="project" value="InterPro"/>
</dbReference>
<dbReference type="GO" id="GO:0019240">
    <property type="term" value="P:citrulline biosynthetic process"/>
    <property type="evidence" value="ECO:0007669"/>
    <property type="project" value="TreeGrafter"/>
</dbReference>
<dbReference type="AlphaFoldDB" id="A0A0U2Z6L1"/>
<evidence type="ECO:0000256" key="3">
    <source>
        <dbReference type="ARBA" id="ARBA00004975"/>
    </source>
</evidence>
<evidence type="ECO:0000256" key="5">
    <source>
        <dbReference type="ARBA" id="ARBA00013007"/>
    </source>
</evidence>
<organism evidence="13 14">
    <name type="scientific">Planococcus rifietoensis</name>
    <dbReference type="NCBI Taxonomy" id="200991"/>
    <lineage>
        <taxon>Bacteria</taxon>
        <taxon>Bacillati</taxon>
        <taxon>Bacillota</taxon>
        <taxon>Bacilli</taxon>
        <taxon>Bacillales</taxon>
        <taxon>Caryophanaceae</taxon>
        <taxon>Planococcus</taxon>
    </lineage>
</organism>
<comment type="similarity">
    <text evidence="4 10">Belongs to the aspartate/ornithine carbamoyltransferase superfamily. OTCase family.</text>
</comment>
<comment type="function">
    <text evidence="1">Reversibly catalyzes the transfer of the carbamoyl group from carbamoyl phosphate (CP) to the N(epsilon) atom of ornithine (ORN) to produce L-citrulline.</text>
</comment>
<dbReference type="PRINTS" id="PR00100">
    <property type="entry name" value="AOTCASE"/>
</dbReference>
<dbReference type="InterPro" id="IPR006131">
    <property type="entry name" value="Asp_carbamoyltransf_Asp/Orn-bd"/>
</dbReference>
<feature type="binding site" evidence="10">
    <location>
        <position position="234"/>
    </location>
    <ligand>
        <name>L-ornithine</name>
        <dbReference type="ChEBI" id="CHEBI:46911"/>
    </ligand>
</feature>
<feature type="binding site" evidence="10">
    <location>
        <begin position="238"/>
        <end position="239"/>
    </location>
    <ligand>
        <name>L-ornithine</name>
        <dbReference type="ChEBI" id="CHEBI:46911"/>
    </ligand>
</feature>
<dbReference type="EC" id="2.1.3.3" evidence="5 10"/>
<dbReference type="FunFam" id="3.40.50.1370:FF:000008">
    <property type="entry name" value="Ornithine carbamoyltransferase"/>
    <property type="match status" value="1"/>
</dbReference>
<dbReference type="KEGG" id="prt:AUC31_10015"/>
<keyword evidence="14" id="KW-1185">Reference proteome</keyword>
<evidence type="ECO:0000256" key="7">
    <source>
        <dbReference type="ARBA" id="ARBA00022490"/>
    </source>
</evidence>
<dbReference type="InterPro" id="IPR002292">
    <property type="entry name" value="Orn/put_carbamltrans"/>
</dbReference>
<dbReference type="InterPro" id="IPR024904">
    <property type="entry name" value="OTCase_ArgI"/>
</dbReference>
<dbReference type="GO" id="GO:0042450">
    <property type="term" value="P:L-arginine biosynthetic process via ornithine"/>
    <property type="evidence" value="ECO:0007669"/>
    <property type="project" value="UniProtKB-UniRule"/>
</dbReference>
<evidence type="ECO:0000259" key="11">
    <source>
        <dbReference type="Pfam" id="PF00185"/>
    </source>
</evidence>
<feature type="binding site" evidence="10">
    <location>
        <position position="88"/>
    </location>
    <ligand>
        <name>carbamoyl phosphate</name>
        <dbReference type="ChEBI" id="CHEBI:58228"/>
    </ligand>
</feature>
<dbReference type="OrthoDB" id="9802587at2"/>
<evidence type="ECO:0000256" key="4">
    <source>
        <dbReference type="ARBA" id="ARBA00007805"/>
    </source>
</evidence>
<dbReference type="STRING" id="200991.AUC31_10015"/>
<protein>
    <recommendedName>
        <fullName evidence="6 10">Ornithine carbamoyltransferase</fullName>
        <shortName evidence="10">OTCase</shortName>
        <ecNumber evidence="5 10">2.1.3.3</ecNumber>
    </recommendedName>
</protein>
<feature type="binding site" evidence="10">
    <location>
        <position position="302"/>
    </location>
    <ligand>
        <name>carbamoyl phosphate</name>
        <dbReference type="ChEBI" id="CHEBI:58228"/>
    </ligand>
</feature>
<comment type="subcellular location">
    <subcellularLocation>
        <location evidence="2 10">Cytoplasm</location>
    </subcellularLocation>
</comment>
<feature type="binding site" evidence="10">
    <location>
        <position position="112"/>
    </location>
    <ligand>
        <name>carbamoyl phosphate</name>
        <dbReference type="ChEBI" id="CHEBI:58228"/>
    </ligand>
</feature>
<dbReference type="InterPro" id="IPR036901">
    <property type="entry name" value="Asp/Orn_carbamoylTrfase_sf"/>
</dbReference>
<dbReference type="PROSITE" id="PS00097">
    <property type="entry name" value="CARBAMOYLTRANSFERASE"/>
    <property type="match status" value="1"/>
</dbReference>
<dbReference type="EMBL" id="CP013659">
    <property type="protein sequence ID" value="ALS75515.1"/>
    <property type="molecule type" value="Genomic_DNA"/>
</dbReference>
<feature type="binding site" evidence="10">
    <location>
        <begin position="274"/>
        <end position="275"/>
    </location>
    <ligand>
        <name>carbamoyl phosphate</name>
        <dbReference type="ChEBI" id="CHEBI:58228"/>
    </ligand>
</feature>
<feature type="domain" description="Aspartate/ornithine carbamoyltransferase Asp/Orn-binding" evidence="11">
    <location>
        <begin position="158"/>
        <end position="312"/>
    </location>
</feature>
<evidence type="ECO:0000259" key="12">
    <source>
        <dbReference type="Pfam" id="PF02729"/>
    </source>
</evidence>
<evidence type="ECO:0000313" key="13">
    <source>
        <dbReference type="EMBL" id="ALS75515.1"/>
    </source>
</evidence>
<dbReference type="FunFam" id="3.40.50.1370:FF:000016">
    <property type="entry name" value="Ornithine carbamoyltransferase"/>
    <property type="match status" value="1"/>
</dbReference>
<evidence type="ECO:0000256" key="9">
    <source>
        <dbReference type="ARBA" id="ARBA00048772"/>
    </source>
</evidence>
<accession>A0A0U2Z6L1</accession>
<dbReference type="Pfam" id="PF02729">
    <property type="entry name" value="OTCace_N"/>
    <property type="match status" value="1"/>
</dbReference>
<dbReference type="InterPro" id="IPR006130">
    <property type="entry name" value="Asp/Orn_carbamoylTrfase"/>
</dbReference>
<dbReference type="HAMAP" id="MF_01109">
    <property type="entry name" value="OTCase"/>
    <property type="match status" value="1"/>
</dbReference>
<dbReference type="RefSeq" id="WP_058382219.1">
    <property type="nucleotide sequence ID" value="NZ_CP013659.2"/>
</dbReference>
<feature type="binding site" evidence="10">
    <location>
        <position position="170"/>
    </location>
    <ligand>
        <name>L-ornithine</name>
        <dbReference type="ChEBI" id="CHEBI:46911"/>
    </ligand>
</feature>
<dbReference type="NCBIfam" id="NF001986">
    <property type="entry name" value="PRK00779.1"/>
    <property type="match status" value="1"/>
</dbReference>
<feature type="domain" description="Aspartate/ornithine carbamoyltransferase carbamoyl-P binding" evidence="12">
    <location>
        <begin position="15"/>
        <end position="152"/>
    </location>
</feature>
<dbReference type="Pfam" id="PF00185">
    <property type="entry name" value="OTCace"/>
    <property type="match status" value="1"/>
</dbReference>
<dbReference type="PANTHER" id="PTHR45753">
    <property type="entry name" value="ORNITHINE CARBAMOYLTRANSFERASE, MITOCHONDRIAL"/>
    <property type="match status" value="1"/>
</dbReference>
<dbReference type="NCBIfam" id="TIGR00658">
    <property type="entry name" value="orni_carb_tr"/>
    <property type="match status" value="1"/>
</dbReference>
<proteinExistence type="inferred from homology"/>